<evidence type="ECO:0000256" key="10">
    <source>
        <dbReference type="ARBA" id="ARBA00023008"/>
    </source>
</evidence>
<reference evidence="25" key="1">
    <citation type="journal article" date="2006" name="Proc. Natl. Acad. Sci. U.S.A.">
        <title>Genome analysis of the smallest free-living eukaryote Ostreococcus tauri unveils many unique features.</title>
        <authorList>
            <person name="Derelle E."/>
            <person name="Ferraz C."/>
            <person name="Rombauts S."/>
            <person name="Rouze P."/>
            <person name="Worden A.Z."/>
            <person name="Robbens S."/>
            <person name="Partensky F."/>
            <person name="Degroeve S."/>
            <person name="Echeynie S."/>
            <person name="Cooke R."/>
            <person name="Saeys Y."/>
            <person name="Wuyts J."/>
            <person name="Jabbari K."/>
            <person name="Bowler C."/>
            <person name="Panaud O."/>
            <person name="Piegu B."/>
            <person name="Ball S.G."/>
            <person name="Ral J.-P."/>
            <person name="Bouget F.-Y."/>
            <person name="Piganeau G."/>
            <person name="De Baets B."/>
            <person name="Picard A."/>
            <person name="Delseny M."/>
            <person name="Demaille J."/>
            <person name="Van de Peer Y."/>
            <person name="Moreau H."/>
        </authorList>
    </citation>
    <scope>NUCLEOTIDE SEQUENCE [LARGE SCALE GENOMIC DNA]</scope>
    <source>
        <strain evidence="25">OTTH 0595 / CCAP 157/2 / RCC745</strain>
    </source>
</reference>
<comment type="similarity">
    <text evidence="3">In the C-terminal section; belongs to the peptidyl-alpha-hydroxyglycine alpha-amidating lyase family.</text>
</comment>
<comment type="catalytic activity">
    <reaction evidence="1">
        <text>a [peptide]-C-terminal (2S)-2-hydroxyglycine = a [peptide]-C-terminal amide + glyoxylate</text>
        <dbReference type="Rhea" id="RHEA:20924"/>
        <dbReference type="Rhea" id="RHEA-COMP:13485"/>
        <dbReference type="Rhea" id="RHEA-COMP:15321"/>
        <dbReference type="ChEBI" id="CHEBI:36655"/>
        <dbReference type="ChEBI" id="CHEBI:137001"/>
        <dbReference type="ChEBI" id="CHEBI:142768"/>
        <dbReference type="EC" id="4.3.2.5"/>
    </reaction>
</comment>
<proteinExistence type="inferred from homology"/>
<comment type="cofactor">
    <cofactor evidence="17">
        <name>Cu(2+)</name>
        <dbReference type="ChEBI" id="CHEBI:29036"/>
    </cofactor>
    <text evidence="17">Binds 2 Cu(2+) ions per subunit.</text>
</comment>
<organism evidence="24 25">
    <name type="scientific">Ostreococcus tauri</name>
    <name type="common">Marine green alga</name>
    <dbReference type="NCBI Taxonomy" id="70448"/>
    <lineage>
        <taxon>Eukaryota</taxon>
        <taxon>Viridiplantae</taxon>
        <taxon>Chlorophyta</taxon>
        <taxon>Mamiellophyceae</taxon>
        <taxon>Mamiellales</taxon>
        <taxon>Bathycoccaceae</taxon>
        <taxon>Ostreococcus</taxon>
    </lineage>
</organism>
<evidence type="ECO:0000256" key="4">
    <source>
        <dbReference type="ARBA" id="ARBA00010263"/>
    </source>
</evidence>
<dbReference type="AlphaFoldDB" id="A0A090N397"/>
<keyword evidence="14" id="KW-0456">Lyase</keyword>
<dbReference type="PROSITE" id="PS51125">
    <property type="entry name" value="NHL"/>
    <property type="match status" value="1"/>
</dbReference>
<dbReference type="GO" id="GO:0016020">
    <property type="term" value="C:membrane"/>
    <property type="evidence" value="ECO:0007669"/>
    <property type="project" value="InterPro"/>
</dbReference>
<dbReference type="GO" id="GO:0005507">
    <property type="term" value="F:copper ion binding"/>
    <property type="evidence" value="ECO:0007669"/>
    <property type="project" value="InterPro"/>
</dbReference>
<evidence type="ECO:0000256" key="12">
    <source>
        <dbReference type="ARBA" id="ARBA00023157"/>
    </source>
</evidence>
<evidence type="ECO:0000256" key="6">
    <source>
        <dbReference type="ARBA" id="ARBA00022729"/>
    </source>
</evidence>
<keyword evidence="21" id="KW-0472">Membrane</keyword>
<dbReference type="KEGG" id="ota:OT_ostta04g04860"/>
<evidence type="ECO:0000256" key="5">
    <source>
        <dbReference type="ARBA" id="ARBA00022723"/>
    </source>
</evidence>
<evidence type="ECO:0000259" key="23">
    <source>
        <dbReference type="Pfam" id="PF03712"/>
    </source>
</evidence>
<dbReference type="InterPro" id="IPR008977">
    <property type="entry name" value="PHM/PNGase_F_dom_sf"/>
</dbReference>
<dbReference type="InterPro" id="IPR011042">
    <property type="entry name" value="6-blade_b-propeller_TolB-like"/>
</dbReference>
<feature type="binding site" evidence="17">
    <location>
        <position position="160"/>
    </location>
    <ligand>
        <name>Cu(2+)</name>
        <dbReference type="ChEBI" id="CHEBI:29036"/>
        <label>1</label>
        <note>catalytic</note>
    </ligand>
</feature>
<keyword evidence="12 18" id="KW-1015">Disulfide bond</keyword>
<feature type="repeat" description="NHL" evidence="19">
    <location>
        <begin position="433"/>
        <end position="461"/>
    </location>
</feature>
<comment type="catalytic activity">
    <reaction evidence="16">
        <text>a [peptide]-C-terminal glycine + 2 L-ascorbate + O2 = a [peptide]-C-terminal (2S)-2-hydroxyglycine + 2 monodehydro-L-ascorbate radical + H2O</text>
        <dbReference type="Rhea" id="RHEA:21452"/>
        <dbReference type="Rhea" id="RHEA-COMP:13486"/>
        <dbReference type="Rhea" id="RHEA-COMP:15321"/>
        <dbReference type="ChEBI" id="CHEBI:15377"/>
        <dbReference type="ChEBI" id="CHEBI:15379"/>
        <dbReference type="ChEBI" id="CHEBI:38290"/>
        <dbReference type="ChEBI" id="CHEBI:59513"/>
        <dbReference type="ChEBI" id="CHEBI:137000"/>
        <dbReference type="ChEBI" id="CHEBI:142768"/>
        <dbReference type="EC" id="1.14.17.3"/>
    </reaction>
</comment>
<dbReference type="Pfam" id="PF01082">
    <property type="entry name" value="Cu2_monooxygen"/>
    <property type="match status" value="1"/>
</dbReference>
<dbReference type="InterPro" id="IPR000323">
    <property type="entry name" value="Cu2_ascorb_mOase_N"/>
</dbReference>
<feature type="binding site" evidence="17">
    <location>
        <position position="87"/>
    </location>
    <ligand>
        <name>Cu(2+)</name>
        <dbReference type="ChEBI" id="CHEBI:29036"/>
        <label>1</label>
        <note>catalytic</note>
    </ligand>
</feature>
<keyword evidence="6" id="KW-0732">Signal</keyword>
<evidence type="ECO:0000256" key="19">
    <source>
        <dbReference type="PROSITE-ProRule" id="PRU00504"/>
    </source>
</evidence>
<evidence type="ECO:0000313" key="24">
    <source>
        <dbReference type="EMBL" id="CEF97738.1"/>
    </source>
</evidence>
<evidence type="ECO:0000259" key="22">
    <source>
        <dbReference type="Pfam" id="PF01082"/>
    </source>
</evidence>
<dbReference type="InParanoid" id="A0A090N397"/>
<dbReference type="Pfam" id="PF03712">
    <property type="entry name" value="Cu2_monoox_C"/>
    <property type="match status" value="1"/>
</dbReference>
<dbReference type="InterPro" id="IPR014784">
    <property type="entry name" value="Cu2_ascorb_mOase-like_C"/>
</dbReference>
<feature type="disulfide bond" evidence="18">
    <location>
        <begin position="93"/>
        <end position="118"/>
    </location>
</feature>
<feature type="domain" description="Copper type II ascorbate-dependent monooxygenase C-terminal" evidence="23">
    <location>
        <begin position="196"/>
        <end position="323"/>
    </location>
</feature>
<dbReference type="Gene3D" id="2.60.120.230">
    <property type="match status" value="1"/>
</dbReference>
<feature type="binding site" evidence="17">
    <location>
        <position position="306"/>
    </location>
    <ligand>
        <name>Cu(2+)</name>
        <dbReference type="ChEBI" id="CHEBI:29036"/>
        <label>1</label>
        <note>catalytic</note>
    </ligand>
</feature>
<evidence type="ECO:0000256" key="13">
    <source>
        <dbReference type="ARBA" id="ARBA00023180"/>
    </source>
</evidence>
<dbReference type="PANTHER" id="PTHR10680:SF14">
    <property type="entry name" value="PEPTIDYL-GLYCINE ALPHA-AMIDATING MONOOXYGENASE"/>
    <property type="match status" value="1"/>
</dbReference>
<evidence type="ECO:0000256" key="20">
    <source>
        <dbReference type="SAM" id="MobiDB-lite"/>
    </source>
</evidence>
<feature type="transmembrane region" description="Helical" evidence="21">
    <location>
        <begin position="700"/>
        <end position="718"/>
    </location>
</feature>
<keyword evidence="21" id="KW-1133">Transmembrane helix</keyword>
<dbReference type="OrthoDB" id="497145at2759"/>
<evidence type="ECO:0000256" key="14">
    <source>
        <dbReference type="ARBA" id="ARBA00023239"/>
    </source>
</evidence>
<comment type="caution">
    <text evidence="24">The sequence shown here is derived from an EMBL/GenBank/DDBJ whole genome shotgun (WGS) entry which is preliminary data.</text>
</comment>
<dbReference type="InterPro" id="IPR020611">
    <property type="entry name" value="Cu2_ascorb_mOase_CS-1"/>
</dbReference>
<dbReference type="InterPro" id="IPR036939">
    <property type="entry name" value="Cu2_ascorb_mOase_N_sf"/>
</dbReference>
<dbReference type="Proteomes" id="UP000009170">
    <property type="component" value="Unassembled WGS sequence"/>
</dbReference>
<dbReference type="GO" id="GO:0004598">
    <property type="term" value="F:peptidylamidoglycolate lyase activity"/>
    <property type="evidence" value="ECO:0007669"/>
    <property type="project" value="UniProtKB-EC"/>
</dbReference>
<evidence type="ECO:0000256" key="16">
    <source>
        <dbReference type="ARBA" id="ARBA00048431"/>
    </source>
</evidence>
<keyword evidence="5 17" id="KW-0479">Metal-binding</keyword>
<dbReference type="Gene3D" id="2.120.10.30">
    <property type="entry name" value="TolB, C-terminal domain"/>
    <property type="match status" value="1"/>
</dbReference>
<dbReference type="PROSITE" id="PS51257">
    <property type="entry name" value="PROKAR_LIPOPROTEIN"/>
    <property type="match status" value="1"/>
</dbReference>
<evidence type="ECO:0000256" key="15">
    <source>
        <dbReference type="ARBA" id="ARBA00023268"/>
    </source>
</evidence>
<evidence type="ECO:0000256" key="1">
    <source>
        <dbReference type="ARBA" id="ARBA00000686"/>
    </source>
</evidence>
<dbReference type="SUPFAM" id="SSF101898">
    <property type="entry name" value="NHL repeat"/>
    <property type="match status" value="1"/>
</dbReference>
<dbReference type="PRINTS" id="PR00790">
    <property type="entry name" value="PAMONOXGNASE"/>
</dbReference>
<comment type="similarity">
    <text evidence="4">In the N-terminal section; belongs to the copper type II ascorbate-dependent monooxygenase family.</text>
</comment>
<evidence type="ECO:0000256" key="8">
    <source>
        <dbReference type="ARBA" id="ARBA00022833"/>
    </source>
</evidence>
<feature type="binding site" evidence="17">
    <location>
        <position position="228"/>
    </location>
    <ligand>
        <name>Cu(2+)</name>
        <dbReference type="ChEBI" id="CHEBI:29036"/>
        <label>1</label>
        <note>catalytic</note>
    </ligand>
</feature>
<evidence type="ECO:0000313" key="25">
    <source>
        <dbReference type="Proteomes" id="UP000009170"/>
    </source>
</evidence>
<keyword evidence="7" id="KW-0677">Repeat</keyword>
<keyword evidence="15" id="KW-0511">Multifunctional enzyme</keyword>
<feature type="region of interest" description="Disordered" evidence="20">
    <location>
        <begin position="745"/>
        <end position="773"/>
    </location>
</feature>
<dbReference type="GO" id="GO:0006518">
    <property type="term" value="P:peptide metabolic process"/>
    <property type="evidence" value="ECO:0007669"/>
    <property type="project" value="InterPro"/>
</dbReference>
<keyword evidence="11" id="KW-0503">Monooxygenase</keyword>
<dbReference type="PROSITE" id="PS00084">
    <property type="entry name" value="CU2_MONOOXYGENASE_1"/>
    <property type="match status" value="1"/>
</dbReference>
<dbReference type="InterPro" id="IPR024548">
    <property type="entry name" value="Cu2_monoox_C"/>
</dbReference>
<keyword evidence="9" id="KW-0560">Oxidoreductase</keyword>
<evidence type="ECO:0000256" key="18">
    <source>
        <dbReference type="PIRSR" id="PIRSR600720-3"/>
    </source>
</evidence>
<dbReference type="InterPro" id="IPR000720">
    <property type="entry name" value="PHM/PAL"/>
</dbReference>
<comment type="cofactor">
    <cofactor evidence="2">
        <name>Zn(2+)</name>
        <dbReference type="ChEBI" id="CHEBI:29105"/>
    </cofactor>
</comment>
<feature type="binding site" evidence="17">
    <location>
        <position position="86"/>
    </location>
    <ligand>
        <name>Cu(2+)</name>
        <dbReference type="ChEBI" id="CHEBI:29036"/>
        <label>1</label>
        <note>catalytic</note>
    </ligand>
</feature>
<evidence type="ECO:0000256" key="21">
    <source>
        <dbReference type="SAM" id="Phobius"/>
    </source>
</evidence>
<accession>A0A090N397</accession>
<dbReference type="Gene3D" id="2.60.120.310">
    <property type="entry name" value="Copper type II, ascorbate-dependent monooxygenase, N-terminal domain"/>
    <property type="match status" value="1"/>
</dbReference>
<dbReference type="GO" id="GO:0004504">
    <property type="term" value="F:peptidylglycine monooxygenase activity"/>
    <property type="evidence" value="ECO:0007669"/>
    <property type="project" value="UniProtKB-EC"/>
</dbReference>
<feature type="disulfide bond" evidence="18">
    <location>
        <begin position="285"/>
        <end position="307"/>
    </location>
</feature>
<dbReference type="RefSeq" id="XP_003079027.2">
    <property type="nucleotide sequence ID" value="XM_003078979.2"/>
</dbReference>
<evidence type="ECO:0000256" key="17">
    <source>
        <dbReference type="PIRSR" id="PIRSR600720-2"/>
    </source>
</evidence>
<dbReference type="InterPro" id="IPR001258">
    <property type="entry name" value="NHL_repeat"/>
</dbReference>
<keyword evidence="21" id="KW-0812">Transmembrane</keyword>
<evidence type="ECO:0000256" key="11">
    <source>
        <dbReference type="ARBA" id="ARBA00023033"/>
    </source>
</evidence>
<evidence type="ECO:0000256" key="9">
    <source>
        <dbReference type="ARBA" id="ARBA00023002"/>
    </source>
</evidence>
<keyword evidence="10 17" id="KW-0186">Copper</keyword>
<keyword evidence="8" id="KW-0862">Zinc</keyword>
<gene>
    <name evidence="24" type="ORF">OT_ostta04g04860</name>
</gene>
<sequence>MPRPRRRRATRAVLGLRVGALCVVALALALACVRVEATAATTTLRPRVADRRATARDTYLYVSVDVPGKARTVTAFEPRAETDVVHHMLLFGCETAASGIERAVGGMFGESGGRVAVCADGKTQALLYGWGKGAPPMHMPADVGFLVGDGAFGALVLEVHFLDPRRADDAGESGLDIVLAPGRPKMSASVLAWASYFSLPPGEASTEVRATCAYDGSRELRAFGVRVHTHERGTKVWIDRLVGGDENRPVRVFERDPQLPQIFELLSETEKELTVAAGDVLRVTCSFDTRNESEVVEAGFGASHEMCNMYVMVYSDEPQYLSCLGRNDGGRGRFIVESGDSPEHAEDMSAVRVHVVAPQSAGVSAWPKQLGAVGGIQATTAGEHVWMTNRGPNVWEAGDDLSAAKIVADDAIVRLNVLTGRFDKKFGANTHVMPHGLRVARDGSIWVTDTALHQVFQYAADSGELKRTFGEKGKKLSGAEGFCAPADVLVLEDGSFIVADGYGECPNRIGRFAANGTFEGDFELSGVPEPAFRVAHQLAYSQVRAEIAVADRENSRVVLFDHAGKFKRAVDLSKHGYAYGLAWMGSALEGMDGYYVLCWSRDDAMPTTTLVRVFWPSNPSSEPVTHAWDLGDFEVPHVIAMQSSKNAGTDTWGPGLTVHVGSTTKSLGTNYERLWLGLDPPKKLRTSPALSSGTNSRTKGVTAALVVACLIAFAYGACRARQSTARTHAAQGGGRLELVVLVRAEDDDDDDTEAPPAAHAHERRLNGPKIAVD</sequence>
<keyword evidence="25" id="KW-1185">Reference proteome</keyword>
<name>A0A090N397_OSTTA</name>
<protein>
    <submittedName>
        <fullName evidence="24">NHL repeat</fullName>
    </submittedName>
</protein>
<keyword evidence="13" id="KW-0325">Glycoprotein</keyword>
<reference evidence="24 25" key="2">
    <citation type="journal article" date="2014" name="BMC Genomics">
        <title>An improved genome of the model marine alga Ostreococcus tauri unfolds by assessing Illumina de novo assemblies.</title>
        <authorList>
            <person name="Blanc-Mathieu R."/>
            <person name="Verhelst B."/>
            <person name="Derelle E."/>
            <person name="Rombauts S."/>
            <person name="Bouget F.Y."/>
            <person name="Carre I."/>
            <person name="Chateau A."/>
            <person name="Eyre-Walker A."/>
            <person name="Grimsley N."/>
            <person name="Moreau H."/>
            <person name="Piegu B."/>
            <person name="Rivals E."/>
            <person name="Schackwitz W."/>
            <person name="Van de Peer Y."/>
            <person name="Piganeau G."/>
        </authorList>
    </citation>
    <scope>NUCLEOTIDE SEQUENCE [LARGE SCALE GENOMIC DNA]</scope>
    <source>
        <strain evidence="25">OTTH 0595 / CCAP 157/2 / RCC745</strain>
    </source>
</reference>
<dbReference type="PANTHER" id="PTHR10680">
    <property type="entry name" value="PEPTIDYL-GLYCINE ALPHA-AMIDATING MONOOXYGENASE"/>
    <property type="match status" value="1"/>
</dbReference>
<dbReference type="SUPFAM" id="SSF49742">
    <property type="entry name" value="PHM/PNGase F"/>
    <property type="match status" value="2"/>
</dbReference>
<feature type="binding site" evidence="17">
    <location>
        <position position="230"/>
    </location>
    <ligand>
        <name>Cu(2+)</name>
        <dbReference type="ChEBI" id="CHEBI:29036"/>
        <label>1</label>
        <note>catalytic</note>
    </ligand>
</feature>
<evidence type="ECO:0000256" key="3">
    <source>
        <dbReference type="ARBA" id="ARBA00006026"/>
    </source>
</evidence>
<evidence type="ECO:0000256" key="7">
    <source>
        <dbReference type="ARBA" id="ARBA00022737"/>
    </source>
</evidence>
<dbReference type="EMBL" id="CAID01000004">
    <property type="protein sequence ID" value="CEF97738.1"/>
    <property type="molecule type" value="Genomic_DNA"/>
</dbReference>
<evidence type="ECO:0000256" key="2">
    <source>
        <dbReference type="ARBA" id="ARBA00001947"/>
    </source>
</evidence>
<feature type="domain" description="Copper type II ascorbate-dependent monooxygenase N-terminal" evidence="22">
    <location>
        <begin position="55"/>
        <end position="165"/>
    </location>
</feature>
<dbReference type="GeneID" id="9833229"/>